<dbReference type="InterPro" id="IPR013431">
    <property type="entry name" value="Delta_60_rpt"/>
</dbReference>
<dbReference type="Proteomes" id="UP000249620">
    <property type="component" value="Unassembled WGS sequence"/>
</dbReference>
<dbReference type="AlphaFoldDB" id="A0A327YR21"/>
<reference evidence="4 5" key="1">
    <citation type="submission" date="2018-06" db="EMBL/GenBank/DDBJ databases">
        <title>Genomic Encyclopedia of Type Strains, Phase III (KMG-III): the genomes of soil and plant-associated and newly described type strains.</title>
        <authorList>
            <person name="Whitman W."/>
        </authorList>
    </citation>
    <scope>NUCLEOTIDE SEQUENCE [LARGE SCALE GENOMIC DNA]</scope>
    <source>
        <strain evidence="4 5">CGMCC 1.12398</strain>
    </source>
</reference>
<evidence type="ECO:0000313" key="4">
    <source>
        <dbReference type="EMBL" id="RAK22786.1"/>
    </source>
</evidence>
<organism evidence="4 5">
    <name type="scientific">Flavobacterium aquaticum</name>
    <dbReference type="NCBI Taxonomy" id="1236486"/>
    <lineage>
        <taxon>Bacteria</taxon>
        <taxon>Pseudomonadati</taxon>
        <taxon>Bacteroidota</taxon>
        <taxon>Flavobacteriia</taxon>
        <taxon>Flavobacteriales</taxon>
        <taxon>Flavobacteriaceae</taxon>
        <taxon>Flavobacterium</taxon>
    </lineage>
</organism>
<dbReference type="Gene3D" id="2.80.10.50">
    <property type="match status" value="3"/>
</dbReference>
<accession>A0A327YR21</accession>
<dbReference type="OrthoDB" id="9805017at2"/>
<evidence type="ECO:0000256" key="1">
    <source>
        <dbReference type="ARBA" id="ARBA00022729"/>
    </source>
</evidence>
<evidence type="ECO:0000256" key="2">
    <source>
        <dbReference type="SAM" id="SignalP"/>
    </source>
</evidence>
<feature type="signal peptide" evidence="2">
    <location>
        <begin position="1"/>
        <end position="21"/>
    </location>
</feature>
<proteinExistence type="predicted"/>
<dbReference type="InterPro" id="IPR026444">
    <property type="entry name" value="Secre_tail"/>
</dbReference>
<dbReference type="NCBIfam" id="TIGR04183">
    <property type="entry name" value="Por_Secre_tail"/>
    <property type="match status" value="1"/>
</dbReference>
<evidence type="ECO:0000259" key="3">
    <source>
        <dbReference type="Pfam" id="PF18962"/>
    </source>
</evidence>
<feature type="chain" id="PRO_5016405168" evidence="2">
    <location>
        <begin position="22"/>
        <end position="500"/>
    </location>
</feature>
<feature type="domain" description="Secretion system C-terminal sorting" evidence="3">
    <location>
        <begin position="433"/>
        <end position="498"/>
    </location>
</feature>
<dbReference type="Pfam" id="PF18962">
    <property type="entry name" value="Por_Secre_tail"/>
    <property type="match status" value="1"/>
</dbReference>
<dbReference type="NCBIfam" id="TIGR02608">
    <property type="entry name" value="delta_60_rpt"/>
    <property type="match status" value="6"/>
</dbReference>
<keyword evidence="1 2" id="KW-0732">Signal</keyword>
<evidence type="ECO:0000313" key="5">
    <source>
        <dbReference type="Proteomes" id="UP000249620"/>
    </source>
</evidence>
<dbReference type="SUPFAM" id="SSF63829">
    <property type="entry name" value="Calcium-dependent phosphotriesterase"/>
    <property type="match status" value="1"/>
</dbReference>
<dbReference type="EMBL" id="QLMI01000004">
    <property type="protein sequence ID" value="RAK22786.1"/>
    <property type="molecule type" value="Genomic_DNA"/>
</dbReference>
<keyword evidence="5" id="KW-1185">Reference proteome</keyword>
<sequence>MKKSLYLILSLNTLLLFSQQAADLDTSFGNNGFFYTEPNSDIDYSNCLTIMQNDQIVVAGGYDNFSVIKLMSDGTFDTSFGNQGQVIIPFDGFKSSVHNVIVRPDGKIILAGDVFVAGGNYNFGIALLNADGTLDTSFNTSGKLVFNFEENINYLRSASLQSDGKIIVAGQCGTSSNADFAIARINPDGTFDTTFGIQGKQRIAIQSDDRGRCVAIQSDGKIVMGGYSYPINNNNCWFTAIRLTQQGQLDSSFATNGKFITKVASSYGNDTVNDMLLQPDDKIVLLADSYIGSSQDIGVVRLTSNGELDTTFSGDGKFNTTMIGTSDYPKAIEIQSDGKILIAGSYSTSPQRNLSLLRLTTNGELDLTFSDDGKANYIVPGNNGVGVGDMKLQSTGQILICGSIFNDYMVARIFSGMEDILDTENWNLNDLYLFPNPTNETIYFSEDIVSVTIFTLEGKKVIEENKQIKKLLVNNLKKGVYIVNVKNTNGNISYHKVIKQ</sequence>
<comment type="caution">
    <text evidence="4">The sequence shown here is derived from an EMBL/GenBank/DDBJ whole genome shotgun (WGS) entry which is preliminary data.</text>
</comment>
<protein>
    <submittedName>
        <fullName evidence="4">Putative delta-60 repeat protein/predicted secreted protein (Por secretion system target)</fullName>
    </submittedName>
</protein>
<dbReference type="PANTHER" id="PTHR42754">
    <property type="entry name" value="ENDOGLUCANASE"/>
    <property type="match status" value="1"/>
</dbReference>
<dbReference type="RefSeq" id="WP_111566979.1">
    <property type="nucleotide sequence ID" value="NZ_QLMI01000004.1"/>
</dbReference>
<dbReference type="Pfam" id="PF17164">
    <property type="entry name" value="DUF5122"/>
    <property type="match status" value="6"/>
</dbReference>
<name>A0A327YR21_9FLAO</name>
<dbReference type="PANTHER" id="PTHR42754:SF1">
    <property type="entry name" value="LIPOPROTEIN"/>
    <property type="match status" value="1"/>
</dbReference>
<gene>
    <name evidence="4" type="ORF">B0I03_104312</name>
</gene>